<name>A0A1H2K283_9ACTN</name>
<evidence type="ECO:0000313" key="3">
    <source>
        <dbReference type="Proteomes" id="UP000183180"/>
    </source>
</evidence>
<dbReference type="EMBL" id="FNLM01000034">
    <property type="protein sequence ID" value="SDU62528.1"/>
    <property type="molecule type" value="Genomic_DNA"/>
</dbReference>
<proteinExistence type="predicted"/>
<keyword evidence="1" id="KW-1133">Transmembrane helix</keyword>
<reference evidence="2 3" key="1">
    <citation type="submission" date="2016-10" db="EMBL/GenBank/DDBJ databases">
        <authorList>
            <person name="de Groot N.N."/>
        </authorList>
    </citation>
    <scope>NUCLEOTIDE SEQUENCE [LARGE SCALE GENOMIC DNA]</scope>
    <source>
        <strain evidence="2 3">DSM 44215</strain>
    </source>
</reference>
<keyword evidence="1" id="KW-0812">Transmembrane</keyword>
<dbReference type="AlphaFoldDB" id="A0A1H2K283"/>
<feature type="transmembrane region" description="Helical" evidence="1">
    <location>
        <begin position="21"/>
        <end position="40"/>
    </location>
</feature>
<evidence type="ECO:0000256" key="1">
    <source>
        <dbReference type="SAM" id="Phobius"/>
    </source>
</evidence>
<keyword evidence="1" id="KW-0472">Membrane</keyword>
<gene>
    <name evidence="2" type="ORF">SAMN04488548_1342748</name>
</gene>
<sequence>MVSAITKAAAAATERRPGGFIALRWLFLVACTVLAFWNTIVAVVEEMRAQTLIVYVPVLIILCVIAAVGVSWRRVDEPPIYDRQTDVIVGMVVLILALAMKSLVNPRYTRSYLTTHMDLLALWLFVLGAAILVFGLRPVARYRWVWLLFLLVFPVPMRAVLLSMGGTSLAAGFILVLVAMAATAIAVGTGRSTKRSRRWSPEPSGWSCWALST</sequence>
<feature type="transmembrane region" description="Helical" evidence="1">
    <location>
        <begin position="144"/>
        <end position="163"/>
    </location>
</feature>
<feature type="transmembrane region" description="Helical" evidence="1">
    <location>
        <begin position="52"/>
        <end position="72"/>
    </location>
</feature>
<dbReference type="STRING" id="158898.SAMN04488548_1342748"/>
<feature type="transmembrane region" description="Helical" evidence="1">
    <location>
        <begin position="120"/>
        <end position="137"/>
    </location>
</feature>
<dbReference type="Proteomes" id="UP000183180">
    <property type="component" value="Unassembled WGS sequence"/>
</dbReference>
<accession>A0A1H2K283</accession>
<organism evidence="2 3">
    <name type="scientific">Gordonia westfalica</name>
    <dbReference type="NCBI Taxonomy" id="158898"/>
    <lineage>
        <taxon>Bacteria</taxon>
        <taxon>Bacillati</taxon>
        <taxon>Actinomycetota</taxon>
        <taxon>Actinomycetes</taxon>
        <taxon>Mycobacteriales</taxon>
        <taxon>Gordoniaceae</taxon>
        <taxon>Gordonia</taxon>
    </lineage>
</organism>
<feature type="transmembrane region" description="Helical" evidence="1">
    <location>
        <begin position="84"/>
        <end position="100"/>
    </location>
</feature>
<feature type="transmembrane region" description="Helical" evidence="1">
    <location>
        <begin position="169"/>
        <end position="188"/>
    </location>
</feature>
<protein>
    <submittedName>
        <fullName evidence="2">Uncharacterized protein</fullName>
    </submittedName>
</protein>
<evidence type="ECO:0000313" key="2">
    <source>
        <dbReference type="EMBL" id="SDU62528.1"/>
    </source>
</evidence>
<dbReference type="RefSeq" id="WP_084811835.1">
    <property type="nucleotide sequence ID" value="NZ_FNLM01000034.1"/>
</dbReference>